<accession>A0ABR7J5P4</accession>
<reference evidence="1 2" key="1">
    <citation type="submission" date="2020-08" db="EMBL/GenBank/DDBJ databases">
        <title>Description of novel Flavobacterium F-380 isolate.</title>
        <authorList>
            <person name="Saticioglu I.B."/>
            <person name="Duman M."/>
            <person name="Altun S."/>
        </authorList>
    </citation>
    <scope>NUCLEOTIDE SEQUENCE [LARGE SCALE GENOMIC DNA]</scope>
    <source>
        <strain evidence="1 2">F-380</strain>
    </source>
</reference>
<name>A0ABR7J5P4_9FLAO</name>
<dbReference type="Proteomes" id="UP000629963">
    <property type="component" value="Unassembled WGS sequence"/>
</dbReference>
<dbReference type="EMBL" id="JACRUJ010000001">
    <property type="protein sequence ID" value="MBC5840756.1"/>
    <property type="molecule type" value="Genomic_DNA"/>
</dbReference>
<dbReference type="RefSeq" id="WP_187009311.1">
    <property type="nucleotide sequence ID" value="NZ_JACRUI010000001.1"/>
</dbReference>
<protein>
    <recommendedName>
        <fullName evidence="3">Terminase small subunit</fullName>
    </recommendedName>
</protein>
<proteinExistence type="predicted"/>
<comment type="caution">
    <text evidence="1">The sequence shown here is derived from an EMBL/GenBank/DDBJ whole genome shotgun (WGS) entry which is preliminary data.</text>
</comment>
<evidence type="ECO:0000313" key="2">
    <source>
        <dbReference type="Proteomes" id="UP000629963"/>
    </source>
</evidence>
<organism evidence="1 2">
    <name type="scientific">Flavobacterium kayseriense</name>
    <dbReference type="NCBI Taxonomy" id="2764714"/>
    <lineage>
        <taxon>Bacteria</taxon>
        <taxon>Pseudomonadati</taxon>
        <taxon>Bacteroidota</taxon>
        <taxon>Flavobacteriia</taxon>
        <taxon>Flavobacteriales</taxon>
        <taxon>Flavobacteriaceae</taxon>
        <taxon>Flavobacterium</taxon>
    </lineage>
</organism>
<evidence type="ECO:0000313" key="1">
    <source>
        <dbReference type="EMBL" id="MBC5840756.1"/>
    </source>
</evidence>
<sequence>MSSNAVILRKKVSTLDKIRKYYLKGEDSVKLSDKQDEIRIRVLKAWNLMINYLSKEQAMAVIMNEYGCSRAQSYRYVSDAMSVFGNPVANQKEAEKYLLGEELIRSQQRSIKNKDEAAYLKAAALRIKLGGFDKDTLQNFDPEKLKAQTYVLKVHPSVLKTIEANEDGGSIDFNNLDTEDVDFQEVKEDDDEE</sequence>
<keyword evidence="2" id="KW-1185">Reference proteome</keyword>
<gene>
    <name evidence="1" type="ORF">H8R23_05005</name>
</gene>
<evidence type="ECO:0008006" key="3">
    <source>
        <dbReference type="Google" id="ProtNLM"/>
    </source>
</evidence>